<dbReference type="Gene3D" id="3.30.40.10">
    <property type="entry name" value="Zinc/RING finger domain, C3HC4 (zinc finger)"/>
    <property type="match status" value="1"/>
</dbReference>
<evidence type="ECO:0000256" key="6">
    <source>
        <dbReference type="ARBA" id="ARBA00022786"/>
    </source>
</evidence>
<keyword evidence="3" id="KW-0812">Transmembrane</keyword>
<organism evidence="11 12">
    <name type="scientific">Cymbomonas tetramitiformis</name>
    <dbReference type="NCBI Taxonomy" id="36881"/>
    <lineage>
        <taxon>Eukaryota</taxon>
        <taxon>Viridiplantae</taxon>
        <taxon>Chlorophyta</taxon>
        <taxon>Pyramimonadophyceae</taxon>
        <taxon>Pyramimonadales</taxon>
        <taxon>Pyramimonadaceae</taxon>
        <taxon>Cymbomonas</taxon>
    </lineage>
</organism>
<dbReference type="SUPFAM" id="SSF57850">
    <property type="entry name" value="RING/U-box"/>
    <property type="match status" value="1"/>
</dbReference>
<evidence type="ECO:0000313" key="11">
    <source>
        <dbReference type="EMBL" id="KAK3245884.1"/>
    </source>
</evidence>
<comment type="subcellular location">
    <subcellularLocation>
        <location evidence="1">Membrane</location>
        <topology evidence="1">Multi-pass membrane protein</topology>
    </subcellularLocation>
</comment>
<evidence type="ECO:0000256" key="7">
    <source>
        <dbReference type="ARBA" id="ARBA00022833"/>
    </source>
</evidence>
<dbReference type="AlphaFoldDB" id="A0AAE0C175"/>
<accession>A0AAE0C175</accession>
<dbReference type="Proteomes" id="UP001190700">
    <property type="component" value="Unassembled WGS sequence"/>
</dbReference>
<proteinExistence type="predicted"/>
<feature type="domain" description="RING-CH-type" evidence="10">
    <location>
        <begin position="4"/>
        <end position="79"/>
    </location>
</feature>
<evidence type="ECO:0000256" key="5">
    <source>
        <dbReference type="ARBA" id="ARBA00022771"/>
    </source>
</evidence>
<evidence type="ECO:0000256" key="2">
    <source>
        <dbReference type="ARBA" id="ARBA00022679"/>
    </source>
</evidence>
<dbReference type="GO" id="GO:0016567">
    <property type="term" value="P:protein ubiquitination"/>
    <property type="evidence" value="ECO:0007669"/>
    <property type="project" value="TreeGrafter"/>
</dbReference>
<keyword evidence="6" id="KW-0833">Ubl conjugation pathway</keyword>
<dbReference type="PANTHER" id="PTHR46065">
    <property type="entry name" value="E3 UBIQUITIN-PROTEIN LIGASE MARCH 2/3 FAMILY MEMBER"/>
    <property type="match status" value="1"/>
</dbReference>
<protein>
    <recommendedName>
        <fullName evidence="10">RING-CH-type domain-containing protein</fullName>
    </recommendedName>
</protein>
<dbReference type="InterPro" id="IPR011016">
    <property type="entry name" value="Znf_RING-CH"/>
</dbReference>
<keyword evidence="8" id="KW-1133">Transmembrane helix</keyword>
<evidence type="ECO:0000256" key="4">
    <source>
        <dbReference type="ARBA" id="ARBA00022723"/>
    </source>
</evidence>
<reference evidence="11 12" key="1">
    <citation type="journal article" date="2015" name="Genome Biol. Evol.">
        <title>Comparative Genomics of a Bacterivorous Green Alga Reveals Evolutionary Causalities and Consequences of Phago-Mixotrophic Mode of Nutrition.</title>
        <authorList>
            <person name="Burns J.A."/>
            <person name="Paasch A."/>
            <person name="Narechania A."/>
            <person name="Kim E."/>
        </authorList>
    </citation>
    <scope>NUCLEOTIDE SEQUENCE [LARGE SCALE GENOMIC DNA]</scope>
    <source>
        <strain evidence="11 12">PLY_AMNH</strain>
    </source>
</reference>
<evidence type="ECO:0000256" key="8">
    <source>
        <dbReference type="ARBA" id="ARBA00022989"/>
    </source>
</evidence>
<evidence type="ECO:0000256" key="3">
    <source>
        <dbReference type="ARBA" id="ARBA00022692"/>
    </source>
</evidence>
<dbReference type="PROSITE" id="PS51292">
    <property type="entry name" value="ZF_RING_CH"/>
    <property type="match status" value="1"/>
</dbReference>
<dbReference type="EMBL" id="LGRX02030297">
    <property type="protein sequence ID" value="KAK3245884.1"/>
    <property type="molecule type" value="Genomic_DNA"/>
</dbReference>
<keyword evidence="5" id="KW-0863">Zinc-finger</keyword>
<dbReference type="Gene3D" id="3.40.1740.10">
    <property type="entry name" value="VC0467-like"/>
    <property type="match status" value="1"/>
</dbReference>
<dbReference type="GO" id="GO:0016020">
    <property type="term" value="C:membrane"/>
    <property type="evidence" value="ECO:0007669"/>
    <property type="project" value="UniProtKB-SubCell"/>
</dbReference>
<dbReference type="GO" id="GO:0004842">
    <property type="term" value="F:ubiquitin-protein transferase activity"/>
    <property type="evidence" value="ECO:0007669"/>
    <property type="project" value="TreeGrafter"/>
</dbReference>
<evidence type="ECO:0000256" key="1">
    <source>
        <dbReference type="ARBA" id="ARBA00004141"/>
    </source>
</evidence>
<keyword evidence="12" id="KW-1185">Reference proteome</keyword>
<keyword evidence="9" id="KW-0472">Membrane</keyword>
<dbReference type="GO" id="GO:0008270">
    <property type="term" value="F:zinc ion binding"/>
    <property type="evidence" value="ECO:0007669"/>
    <property type="project" value="UniProtKB-KW"/>
</dbReference>
<evidence type="ECO:0000256" key="9">
    <source>
        <dbReference type="ARBA" id="ARBA00023136"/>
    </source>
</evidence>
<dbReference type="PANTHER" id="PTHR46065:SF3">
    <property type="entry name" value="FI20425P1"/>
    <property type="match status" value="1"/>
</dbReference>
<keyword evidence="2" id="KW-0808">Transferase</keyword>
<dbReference type="SUPFAM" id="SSF143456">
    <property type="entry name" value="VC0467-like"/>
    <property type="match status" value="1"/>
</dbReference>
<dbReference type="InterPro" id="IPR013083">
    <property type="entry name" value="Znf_RING/FYVE/PHD"/>
</dbReference>
<evidence type="ECO:0000313" key="12">
    <source>
        <dbReference type="Proteomes" id="UP001190700"/>
    </source>
</evidence>
<gene>
    <name evidence="11" type="ORF">CYMTET_44567</name>
</gene>
<sequence length="477" mass="51964">MHDQVTEDEDVCRFCFEGRDEGDLVSPCDCAGGNKYVHLSCLRRWQRMVLVNQPTHPAFYEDDVRHHKCNVCLAAFTCPPPTRHELMESFTGPEIGSLIDEGCIIGSHDVFSEELTRQLEEMPVMMRGMSSYEHWIDGAYLITGVTEDTLDDDKPFSLPLTDQNALDALRERLQGSGEDLGITVNGRRLRIVPGGSLAGVNPREVASALRDLKAPATLCMAEPEKNSGDDHVTAVNLSRVVSLDSVPKPLLVTSAVEAVRRKYPGADQVEISHFKGGPCDERNIVSCLVPGGARAGWTVVPDIQEAVQLAHSRAVRRCEAQGNFGGGQTVRLTGLQARKDLNGQVGLAVKFAEASGRWTVRMQDGEGKQVRPVNLEAAENGGPNGRVMVFWGDARWSRTQLLGEIARGHWGLCRASVGDIAADSKKRHANLAGRLAFAPVTEMTESFMKEAQRQMTVFRSTGLVASTGAGADEGDDD</sequence>
<keyword evidence="7" id="KW-0862">Zinc</keyword>
<keyword evidence="4" id="KW-0479">Metal-binding</keyword>
<dbReference type="Pfam" id="PF12906">
    <property type="entry name" value="RINGv"/>
    <property type="match status" value="1"/>
</dbReference>
<comment type="caution">
    <text evidence="11">The sequence shown here is derived from an EMBL/GenBank/DDBJ whole genome shotgun (WGS) entry which is preliminary data.</text>
</comment>
<evidence type="ECO:0000259" key="10">
    <source>
        <dbReference type="PROSITE" id="PS51292"/>
    </source>
</evidence>
<name>A0AAE0C175_9CHLO</name>
<dbReference type="SMART" id="SM00744">
    <property type="entry name" value="RINGv"/>
    <property type="match status" value="1"/>
</dbReference>
<dbReference type="CDD" id="cd16495">
    <property type="entry name" value="RING_CH-C4HC3_MARCH"/>
    <property type="match status" value="1"/>
</dbReference>